<dbReference type="EMBL" id="FNBA01000007">
    <property type="protein sequence ID" value="SDF16760.1"/>
    <property type="molecule type" value="Genomic_DNA"/>
</dbReference>
<evidence type="ECO:0000256" key="2">
    <source>
        <dbReference type="SAM" id="SignalP"/>
    </source>
</evidence>
<feature type="domain" description="Secretion system C-terminal sorting" evidence="3">
    <location>
        <begin position="1433"/>
        <end position="1502"/>
    </location>
</feature>
<evidence type="ECO:0000313" key="4">
    <source>
        <dbReference type="EMBL" id="SDF16760.1"/>
    </source>
</evidence>
<dbReference type="InterPro" id="IPR026444">
    <property type="entry name" value="Secre_tail"/>
</dbReference>
<evidence type="ECO:0000259" key="3">
    <source>
        <dbReference type="Pfam" id="PF18962"/>
    </source>
</evidence>
<reference evidence="4 5" key="1">
    <citation type="submission" date="2016-10" db="EMBL/GenBank/DDBJ databases">
        <authorList>
            <person name="de Groot N.N."/>
        </authorList>
    </citation>
    <scope>NUCLEOTIDE SEQUENCE [LARGE SCALE GENOMIC DNA]</scope>
    <source>
        <strain evidence="4 5">DSM 16195</strain>
    </source>
</reference>
<dbReference type="NCBIfam" id="TIGR04183">
    <property type="entry name" value="Por_Secre_tail"/>
    <property type="match status" value="1"/>
</dbReference>
<organism evidence="4 5">
    <name type="scientific">Ulvibacter litoralis</name>
    <dbReference type="NCBI Taxonomy" id="227084"/>
    <lineage>
        <taxon>Bacteria</taxon>
        <taxon>Pseudomonadati</taxon>
        <taxon>Bacteroidota</taxon>
        <taxon>Flavobacteriia</taxon>
        <taxon>Flavobacteriales</taxon>
        <taxon>Flavobacteriaceae</taxon>
        <taxon>Ulvibacter</taxon>
    </lineage>
</organism>
<name>A0A1G7IVQ7_9FLAO</name>
<keyword evidence="1 2" id="KW-0732">Signal</keyword>
<accession>A0A1G7IVQ7</accession>
<dbReference type="OrthoDB" id="9805017at2"/>
<sequence>MKNKYNILFYIVITLFSFSEVSAQYTENFETAGENATTFTNNGYTFTTSGNPVFDVQFFGSAGAGGSDYFLDNFDNPGVGQTNTITLTGGSASLFTLKSMEVYVSSVATGDFPTDDGTVTFTGKSGATTVFSYTKTSGFPTSNAGTANGFFFLNLATDPSSDYTSLNIDRIEITLGGAFQYVSIDNFVFGDQSLEADPPIVQSIALVGTPNSTATSVDFTVNFNEDAINVSTDDFTVDGVGTTGTISNISGSGTSYTVTVSSISGEGTISIDLLSGTNITDTLGNGPPFPFTAGQTHTVSRCFQETFESFTAGDITFSSNGVTYTTGSANFDIENFPGGGAGGSAKFLSNLSDQGTGKIYNITPTGTDLFNIEALDMYLSSEVDGANPTNDGSVTFRGKLGGATLYTITKSTGFPTDFSVNNGFYIVDFATEGAADYSLTNIDELEIQIGGSFRYVGVDNFEHCEEITTAAPPIVQSIKLIGNPAANATNISYEVIFNENAFNVSSDDFSVHLTGSAAGAVSGITGSGNTYTVTVNSIFGEGSIRLDLNPGTNIQDADGNTPPDPFTSGELHIVTACDLETFEALANNTFTWTTGIVPLTTSTTNFSVTEFIDAGAGGSDRYLDNLSDQGTGKTYSISVTDASTILMGNMEVFVSSIVDGPVPTNDGTLTVRGKLNGSVVFSVTKSTGFPTSTVSNQGFYNWNFATEGGANNSITDVDEIEVELGGSFQYIAIDNFKFCEDNTPPTAICQSTTLFLDSDGNATITPSVVNNGSTDDSGTVFLGFETTVFSGETTLSSPTDELIFGAPFPYEASVFTVPTSGDYTFNATGTMSGGGLFLLIWDDTPIPNSGEYNTRTEFVSFSTFNNNGNNPLENVVSLVADKTYYMSVCDYDTGIGTYEITVDMPIRTTAANTTYTCTEVGDYPVTLYAFDKNGNSDSCSSVISVAPFTTEYSSLGWSGGIPNLGTHAVFSSDYNSAVVGLNIDTCTCEIENTSTVTITDGMYLKATDDITVNIGTSLRVTNEGSIVQSNDNASVTNNGEISVVKTTPVLAEKTFMIMGSPMTSETREGVYANAYIVRNHNTNNFIPNPAVAAAFPSAENFADDNGDNWLTQTGALNPAEGYMVFPQPNTTGSGSFIHDYIQGTLNNGVITKPLLYNTDQNSSPNIISNPYASAINADAFYADPANTAIDVLYFWEHITPLSLTYPGYNAANFSMGDISMYSESMGGIPAANGGATPTNIISSGQGFGVKAASAGIIATFNNAMRVTGPNDTYRRPMASERDRLWINVYNDAYGLGSTTLIGFSENTTATFEAHADIKRIATPVSLYSELATGEELAINALGAFEMEASVGLSFSTQVKELQDYRISLQNVEGINIENATVYVVDRQLGIVTNLNEGDYTFQSGEATYSKRFKIVFQNQILGTNDVALDSVSVYPNPTQNSLYIVSPNAAITQTTVYDLQGRIVLSTKIEGTANAQINLSTLNSALFFVEITTEAGTITKRVLKD</sequence>
<dbReference type="STRING" id="227084.SAMN05421855_10744"/>
<dbReference type="Proteomes" id="UP000199321">
    <property type="component" value="Unassembled WGS sequence"/>
</dbReference>
<evidence type="ECO:0000313" key="5">
    <source>
        <dbReference type="Proteomes" id="UP000199321"/>
    </source>
</evidence>
<dbReference type="RefSeq" id="WP_093145259.1">
    <property type="nucleotide sequence ID" value="NZ_BMWO01000008.1"/>
</dbReference>
<keyword evidence="5" id="KW-1185">Reference proteome</keyword>
<feature type="signal peptide" evidence="2">
    <location>
        <begin position="1"/>
        <end position="23"/>
    </location>
</feature>
<evidence type="ECO:0000256" key="1">
    <source>
        <dbReference type="ARBA" id="ARBA00022729"/>
    </source>
</evidence>
<dbReference type="Pfam" id="PF18962">
    <property type="entry name" value="Por_Secre_tail"/>
    <property type="match status" value="1"/>
</dbReference>
<proteinExistence type="predicted"/>
<feature type="chain" id="PRO_5011746863" evidence="2">
    <location>
        <begin position="24"/>
        <end position="1505"/>
    </location>
</feature>
<dbReference type="SUPFAM" id="SSF49299">
    <property type="entry name" value="PKD domain"/>
    <property type="match status" value="1"/>
</dbReference>
<dbReference type="InterPro" id="IPR035986">
    <property type="entry name" value="PKD_dom_sf"/>
</dbReference>
<gene>
    <name evidence="4" type="ORF">SAMN05421855_10744</name>
</gene>
<protein>
    <submittedName>
        <fullName evidence="4">Por secretion system C-terminal sorting domain-containing protein</fullName>
    </submittedName>
</protein>